<protein>
    <submittedName>
        <fullName evidence="1">Uncharacterized protein</fullName>
    </submittedName>
</protein>
<accession>A0A943V055</accession>
<dbReference type="EMBL" id="JAGZSV010000062">
    <property type="protein sequence ID" value="MBS6940753.1"/>
    <property type="molecule type" value="Genomic_DNA"/>
</dbReference>
<dbReference type="AlphaFoldDB" id="A0A943V055"/>
<feature type="non-terminal residue" evidence="1">
    <location>
        <position position="60"/>
    </location>
</feature>
<dbReference type="Proteomes" id="UP000727506">
    <property type="component" value="Unassembled WGS sequence"/>
</dbReference>
<gene>
    <name evidence="1" type="ORF">KH142_04595</name>
</gene>
<name>A0A943V055_9ACTN</name>
<comment type="caution">
    <text evidence="1">The sequence shown here is derived from an EMBL/GenBank/DDBJ whole genome shotgun (WGS) entry which is preliminary data.</text>
</comment>
<evidence type="ECO:0000313" key="1">
    <source>
        <dbReference type="EMBL" id="MBS6940753.1"/>
    </source>
</evidence>
<sequence>MVSENVSPPTLTVWRSRSIESFARSSSTATVALHCVSVPRAHVTLDARASMPTVPLSSSV</sequence>
<organism evidence="1 2">
    <name type="scientific">Slackia piriformis</name>
    <dbReference type="NCBI Taxonomy" id="626934"/>
    <lineage>
        <taxon>Bacteria</taxon>
        <taxon>Bacillati</taxon>
        <taxon>Actinomycetota</taxon>
        <taxon>Coriobacteriia</taxon>
        <taxon>Eggerthellales</taxon>
        <taxon>Eggerthellaceae</taxon>
        <taxon>Slackia</taxon>
    </lineage>
</organism>
<proteinExistence type="predicted"/>
<evidence type="ECO:0000313" key="2">
    <source>
        <dbReference type="Proteomes" id="UP000727506"/>
    </source>
</evidence>
<reference evidence="1" key="1">
    <citation type="submission" date="2021-02" db="EMBL/GenBank/DDBJ databases">
        <title>Infant gut strain persistence is associated with maternal origin, phylogeny, and functional potential including surface adhesion and iron acquisition.</title>
        <authorList>
            <person name="Lou Y.C."/>
        </authorList>
    </citation>
    <scope>NUCLEOTIDE SEQUENCE</scope>
    <source>
        <strain evidence="1">L2_039_000G1_dasL2_039_000G1_concoct_11</strain>
    </source>
</reference>